<dbReference type="Proteomes" id="UP000006730">
    <property type="component" value="Segment"/>
</dbReference>
<dbReference type="GeneID" id="5141629"/>
<reference evidence="1 2" key="1">
    <citation type="journal article" date="2006" name="Virology">
        <title>TTSV1, a new virus-like particle isolated from the hyperthermophilic crenarchaeote Thermoproteus tenax.</title>
        <authorList>
            <person name="Ahn D.G."/>
            <person name="Kim S.I."/>
            <person name="Rhee J.K."/>
            <person name="Kim K.P."/>
            <person name="Pan J.G."/>
            <person name="Oh J.W."/>
        </authorList>
    </citation>
    <scope>NUCLEOTIDE SEQUENCE</scope>
</reference>
<dbReference type="RefSeq" id="YP_164347.1">
    <property type="nucleotide sequence ID" value="NC_006556.1"/>
</dbReference>
<evidence type="ECO:0000313" key="2">
    <source>
        <dbReference type="Proteomes" id="UP000006730"/>
    </source>
</evidence>
<protein>
    <submittedName>
        <fullName evidence="1">Uncharacterized protein</fullName>
    </submittedName>
</protein>
<accession>Q647F6</accession>
<organism evidence="1 2">
    <name type="scientific">Thermoproteus tenax spherical virus 1</name>
    <dbReference type="NCBI Taxonomy" id="292639"/>
    <lineage>
        <taxon>Viruses</taxon>
        <taxon>Viruses incertae sedis</taxon>
        <taxon>Globuloviridae</taxon>
        <taxon>Alphaglobulovirus</taxon>
        <taxon>Alphaglobulovirus cinderense</taxon>
    </lineage>
</organism>
<keyword evidence="2" id="KW-1185">Reference proteome</keyword>
<dbReference type="EMBL" id="AY722806">
    <property type="protein sequence ID" value="AAU25956.1"/>
    <property type="molecule type" value="Genomic_DNA"/>
</dbReference>
<sequence length="89" mass="9588">MECPNKSIADLARTILTAAVEGPRAALPKALMPCIHKFKLFLVELGKATGDPMAMAYSNFVVECRGNLCFMPAAVLEAAEYVAVHYAKS</sequence>
<proteinExistence type="predicted"/>
<name>Q647F6_9VIRU</name>
<evidence type="ECO:0000313" key="1">
    <source>
        <dbReference type="EMBL" id="AAU25956.1"/>
    </source>
</evidence>
<dbReference type="KEGG" id="vg:5141629"/>